<reference evidence="19 20" key="1">
    <citation type="submission" date="2019-03" db="EMBL/GenBank/DDBJ databases">
        <title>Genomic Encyclopedia of Type Strains, Phase IV (KMG-IV): sequencing the most valuable type-strain genomes for metagenomic binning, comparative biology and taxonomic classification.</title>
        <authorList>
            <person name="Goeker M."/>
        </authorList>
    </citation>
    <scope>NUCLEOTIDE SEQUENCE [LARGE SCALE GENOMIC DNA]</scope>
    <source>
        <strain evidence="19 20">LX-B</strain>
    </source>
</reference>
<dbReference type="PIRSF" id="PIRSF000726">
    <property type="entry name" value="Asp_kin"/>
    <property type="match status" value="1"/>
</dbReference>
<evidence type="ECO:0000256" key="15">
    <source>
        <dbReference type="RuleBase" id="RU003448"/>
    </source>
</evidence>
<keyword evidence="9 15" id="KW-0418">Kinase</keyword>
<keyword evidence="11" id="KW-0220">Diaminopimelate biosynthesis</keyword>
<dbReference type="GO" id="GO:0009089">
    <property type="term" value="P:lysine biosynthetic process via diaminopimelate"/>
    <property type="evidence" value="ECO:0007669"/>
    <property type="project" value="UniProtKB-UniPathway"/>
</dbReference>
<evidence type="ECO:0000256" key="13">
    <source>
        <dbReference type="ARBA" id="ARBA00047872"/>
    </source>
</evidence>
<dbReference type="GO" id="GO:0019877">
    <property type="term" value="P:diaminopimelate biosynthetic process"/>
    <property type="evidence" value="ECO:0007669"/>
    <property type="project" value="UniProtKB-KW"/>
</dbReference>
<dbReference type="UniPathway" id="UPA00034">
    <property type="reaction ID" value="UER00015"/>
</dbReference>
<dbReference type="UniPathway" id="UPA00051">
    <property type="reaction ID" value="UER00462"/>
</dbReference>
<evidence type="ECO:0000256" key="3">
    <source>
        <dbReference type="ARBA" id="ARBA00004986"/>
    </source>
</evidence>
<keyword evidence="6 16" id="KW-0028">Amino-acid biosynthesis</keyword>
<dbReference type="FunFam" id="3.40.1160.10:FF:000002">
    <property type="entry name" value="Aspartokinase"/>
    <property type="match status" value="1"/>
</dbReference>
<keyword evidence="10 14" id="KW-0067">ATP-binding</keyword>
<keyword evidence="20" id="KW-1185">Reference proteome</keyword>
<feature type="binding site" evidence="14">
    <location>
        <begin position="214"/>
        <end position="215"/>
    </location>
    <ligand>
        <name>ATP</name>
        <dbReference type="ChEBI" id="CHEBI:30616"/>
    </ligand>
</feature>
<feature type="binding site" evidence="14">
    <location>
        <begin position="178"/>
        <end position="179"/>
    </location>
    <ligand>
        <name>ATP</name>
        <dbReference type="ChEBI" id="CHEBI:30616"/>
    </ligand>
</feature>
<evidence type="ECO:0000256" key="2">
    <source>
        <dbReference type="ARBA" id="ARBA00004766"/>
    </source>
</evidence>
<evidence type="ECO:0000256" key="7">
    <source>
        <dbReference type="ARBA" id="ARBA00022679"/>
    </source>
</evidence>
<comment type="similarity">
    <text evidence="5 15">Belongs to the aspartokinase family.</text>
</comment>
<feature type="domain" description="Aspartokinase ACT" evidence="18">
    <location>
        <begin position="336"/>
        <end position="394"/>
    </location>
</feature>
<dbReference type="UniPathway" id="UPA00050">
    <property type="reaction ID" value="UER00461"/>
</dbReference>
<dbReference type="NCBIfam" id="TIGR00656">
    <property type="entry name" value="asp_kin_monofn"/>
    <property type="match status" value="1"/>
</dbReference>
<protein>
    <recommendedName>
        <fullName evidence="15">Aspartokinase</fullName>
        <ecNumber evidence="15">2.7.2.4</ecNumber>
    </recommendedName>
</protein>
<evidence type="ECO:0000313" key="20">
    <source>
        <dbReference type="Proteomes" id="UP000295008"/>
    </source>
</evidence>
<evidence type="ECO:0000256" key="1">
    <source>
        <dbReference type="ARBA" id="ARBA00003121"/>
    </source>
</evidence>
<dbReference type="GO" id="GO:0005524">
    <property type="term" value="F:ATP binding"/>
    <property type="evidence" value="ECO:0007669"/>
    <property type="project" value="UniProtKB-KW"/>
</dbReference>
<dbReference type="RefSeq" id="WP_132015999.1">
    <property type="nucleotide sequence ID" value="NZ_SLUN01000029.1"/>
</dbReference>
<dbReference type="InterPro" id="IPR001341">
    <property type="entry name" value="Asp_kinase"/>
</dbReference>
<comment type="pathway">
    <text evidence="3 16">Amino-acid biosynthesis; L-methionine biosynthesis via de novo pathway; L-homoserine from L-aspartate: step 1/3.</text>
</comment>
<dbReference type="GO" id="GO:0004072">
    <property type="term" value="F:aspartate kinase activity"/>
    <property type="evidence" value="ECO:0007669"/>
    <property type="project" value="UniProtKB-EC"/>
</dbReference>
<feature type="binding site" evidence="14">
    <location>
        <begin position="7"/>
        <end position="10"/>
    </location>
    <ligand>
        <name>ATP</name>
        <dbReference type="ChEBI" id="CHEBI:30616"/>
    </ligand>
</feature>
<evidence type="ECO:0000256" key="8">
    <source>
        <dbReference type="ARBA" id="ARBA00022741"/>
    </source>
</evidence>
<evidence type="ECO:0000259" key="17">
    <source>
        <dbReference type="Pfam" id="PF00696"/>
    </source>
</evidence>
<dbReference type="InterPro" id="IPR045865">
    <property type="entry name" value="ACT-like_dom_sf"/>
</dbReference>
<dbReference type="GO" id="GO:0009090">
    <property type="term" value="P:homoserine biosynthetic process"/>
    <property type="evidence" value="ECO:0007669"/>
    <property type="project" value="TreeGrafter"/>
</dbReference>
<dbReference type="PROSITE" id="PS00324">
    <property type="entry name" value="ASPARTOKINASE"/>
    <property type="match status" value="1"/>
</dbReference>
<accession>A0A4V2QCX0</accession>
<evidence type="ECO:0000256" key="14">
    <source>
        <dbReference type="PIRSR" id="PIRSR000726-1"/>
    </source>
</evidence>
<feature type="binding site" evidence="14">
    <location>
        <position position="189"/>
    </location>
    <ligand>
        <name>ATP</name>
        <dbReference type="ChEBI" id="CHEBI:30616"/>
    </ligand>
</feature>
<dbReference type="PANTHER" id="PTHR21499">
    <property type="entry name" value="ASPARTATE KINASE"/>
    <property type="match status" value="1"/>
</dbReference>
<dbReference type="NCBIfam" id="NF006068">
    <property type="entry name" value="PRK08210.1"/>
    <property type="match status" value="1"/>
</dbReference>
<keyword evidence="12" id="KW-0457">Lysine biosynthesis</keyword>
<dbReference type="SUPFAM" id="SSF53633">
    <property type="entry name" value="Carbamate kinase-like"/>
    <property type="match status" value="1"/>
</dbReference>
<name>A0A4V2QCX0_HYDET</name>
<evidence type="ECO:0000256" key="4">
    <source>
        <dbReference type="ARBA" id="ARBA00005139"/>
    </source>
</evidence>
<comment type="pathway">
    <text evidence="2 16">Amino-acid biosynthesis; L-lysine biosynthesis via DAP pathway; (S)-tetrahydrodipicolinate from L-aspartate: step 1/4.</text>
</comment>
<evidence type="ECO:0000259" key="18">
    <source>
        <dbReference type="Pfam" id="PF22468"/>
    </source>
</evidence>
<dbReference type="SUPFAM" id="SSF55021">
    <property type="entry name" value="ACT-like"/>
    <property type="match status" value="2"/>
</dbReference>
<comment type="catalytic activity">
    <reaction evidence="13 15">
        <text>L-aspartate + ATP = 4-phospho-L-aspartate + ADP</text>
        <dbReference type="Rhea" id="RHEA:23776"/>
        <dbReference type="ChEBI" id="CHEBI:29991"/>
        <dbReference type="ChEBI" id="CHEBI:30616"/>
        <dbReference type="ChEBI" id="CHEBI:57535"/>
        <dbReference type="ChEBI" id="CHEBI:456216"/>
        <dbReference type="EC" id="2.7.2.4"/>
    </reaction>
</comment>
<dbReference type="Gene3D" id="3.40.1160.10">
    <property type="entry name" value="Acetylglutamate kinase-like"/>
    <property type="match status" value="1"/>
</dbReference>
<dbReference type="NCBIfam" id="NF005155">
    <property type="entry name" value="PRK06635.1-4"/>
    <property type="match status" value="1"/>
</dbReference>
<evidence type="ECO:0000256" key="5">
    <source>
        <dbReference type="ARBA" id="ARBA00010122"/>
    </source>
</evidence>
<evidence type="ECO:0000256" key="12">
    <source>
        <dbReference type="ARBA" id="ARBA00023154"/>
    </source>
</evidence>
<comment type="function">
    <text evidence="1">Catalyzes the phosphorylation of the beta-carboxyl group of aspartic acid with ATP to yield 4-phospho-L-aspartate, which is involved in the branched biosynthetic pathway leading to the biosynthesis of amino acids threonine, isoleucine and methionine.</text>
</comment>
<evidence type="ECO:0000313" key="19">
    <source>
        <dbReference type="EMBL" id="TCL62007.1"/>
    </source>
</evidence>
<dbReference type="InterPro" id="IPR018042">
    <property type="entry name" value="Aspartate_kinase_CS"/>
</dbReference>
<feature type="binding site" evidence="14">
    <location>
        <position position="79"/>
    </location>
    <ligand>
        <name>substrate</name>
    </ligand>
</feature>
<dbReference type="GO" id="GO:0005829">
    <property type="term" value="C:cytosol"/>
    <property type="evidence" value="ECO:0007669"/>
    <property type="project" value="TreeGrafter"/>
</dbReference>
<comment type="pathway">
    <text evidence="4 16">Amino-acid biosynthesis; L-threonine biosynthesis; L-threonine from L-aspartate: step 1/5.</text>
</comment>
<dbReference type="Pfam" id="PF00696">
    <property type="entry name" value="AA_kinase"/>
    <property type="match status" value="1"/>
</dbReference>
<dbReference type="AlphaFoldDB" id="A0A4V2QCX0"/>
<evidence type="ECO:0000256" key="6">
    <source>
        <dbReference type="ARBA" id="ARBA00022605"/>
    </source>
</evidence>
<dbReference type="PANTHER" id="PTHR21499:SF3">
    <property type="entry name" value="ASPARTOKINASE"/>
    <property type="match status" value="1"/>
</dbReference>
<dbReference type="InterPro" id="IPR001048">
    <property type="entry name" value="Asp/Glu/Uridylate_kinase"/>
</dbReference>
<dbReference type="Pfam" id="PF22468">
    <property type="entry name" value="ACT_9"/>
    <property type="match status" value="1"/>
</dbReference>
<gene>
    <name evidence="19" type="ORF">EDC14_102936</name>
</gene>
<dbReference type="InterPro" id="IPR005260">
    <property type="entry name" value="Asp_kin_monofn"/>
</dbReference>
<dbReference type="InterPro" id="IPR036393">
    <property type="entry name" value="AceGlu_kinase-like_sf"/>
</dbReference>
<dbReference type="GO" id="GO:0009088">
    <property type="term" value="P:threonine biosynthetic process"/>
    <property type="evidence" value="ECO:0007669"/>
    <property type="project" value="UniProtKB-UniPathway"/>
</dbReference>
<feature type="domain" description="Aspartate/glutamate/uridylate kinase" evidence="17">
    <location>
        <begin position="3"/>
        <end position="234"/>
    </location>
</feature>
<dbReference type="InterPro" id="IPR054352">
    <property type="entry name" value="ACT_Aspartokinase"/>
</dbReference>
<organism evidence="19 20">
    <name type="scientific">Hydrogenispora ethanolica</name>
    <dbReference type="NCBI Taxonomy" id="1082276"/>
    <lineage>
        <taxon>Bacteria</taxon>
        <taxon>Bacillati</taxon>
        <taxon>Bacillota</taxon>
        <taxon>Hydrogenispora</taxon>
    </lineage>
</organism>
<evidence type="ECO:0000256" key="9">
    <source>
        <dbReference type="ARBA" id="ARBA00022777"/>
    </source>
</evidence>
<dbReference type="Gene3D" id="3.30.2130.10">
    <property type="entry name" value="VC0802-like"/>
    <property type="match status" value="1"/>
</dbReference>
<evidence type="ECO:0000256" key="16">
    <source>
        <dbReference type="RuleBase" id="RU004249"/>
    </source>
</evidence>
<feature type="binding site" evidence="14">
    <location>
        <position position="52"/>
    </location>
    <ligand>
        <name>substrate</name>
    </ligand>
</feature>
<sequence length="396" mass="41524">MQIIVQKFGGTSVATPDGREKAAAKIIQAKNEGMSVVVVVSAMGRQGEPYATDTLIGLAKGIEPAVAPREMDLLIACGEIISTIVMAQTLEKLGHPAVALTGGQAGILTDNHFGEAQIQGINPDNILQHLGEGKIVVVAGFQGITAVGDITTLGRGGSDTTATALGAALDAEMVEIYTDVDGVMAADPRIVPEAKILRELSYQEICEMANQGAKVVHPRAVAIARDKKVPVKVKSTFSEDGGTLISNGQASRVITGIAHQAGLGRVLVKAKSGSLEPAEEVKVFKLMAEAGISVDMNAISGGQVSFVVKQELLGQAGDYLLAQGFQVELVPHCCKISLIGVGMTESTGTMMRVVEALHHGHIKLLQTVDSEITISCLVPEEQMANAIKVLYREFGL</sequence>
<comment type="caution">
    <text evidence="19">The sequence shown here is derived from an EMBL/GenBank/DDBJ whole genome shotgun (WGS) entry which is preliminary data.</text>
</comment>
<evidence type="ECO:0000256" key="10">
    <source>
        <dbReference type="ARBA" id="ARBA00022840"/>
    </source>
</evidence>
<evidence type="ECO:0000256" key="11">
    <source>
        <dbReference type="ARBA" id="ARBA00022915"/>
    </source>
</evidence>
<dbReference type="NCBIfam" id="TIGR00657">
    <property type="entry name" value="asp_kinases"/>
    <property type="match status" value="1"/>
</dbReference>
<dbReference type="Proteomes" id="UP000295008">
    <property type="component" value="Unassembled WGS sequence"/>
</dbReference>
<keyword evidence="8 14" id="KW-0547">Nucleotide-binding</keyword>
<keyword evidence="7 15" id="KW-0808">Transferase</keyword>
<dbReference type="EMBL" id="SLUN01000029">
    <property type="protein sequence ID" value="TCL62007.1"/>
    <property type="molecule type" value="Genomic_DNA"/>
</dbReference>
<dbReference type="OrthoDB" id="9799110at2"/>
<dbReference type="EC" id="2.7.2.4" evidence="15"/>
<proteinExistence type="inferred from homology"/>